<dbReference type="AlphaFoldDB" id="A0A1L9T2R7"/>
<dbReference type="OrthoDB" id="300641at2759"/>
<dbReference type="STRING" id="1036612.A0A1L9T2R7"/>
<dbReference type="GO" id="GO:0005802">
    <property type="term" value="C:trans-Golgi network"/>
    <property type="evidence" value="ECO:0007669"/>
    <property type="project" value="TreeGrafter"/>
</dbReference>
<dbReference type="Pfam" id="PF01483">
    <property type="entry name" value="P_proprotein"/>
    <property type="match status" value="1"/>
</dbReference>
<dbReference type="SUPFAM" id="SSF49785">
    <property type="entry name" value="Galactose-binding domain-like"/>
    <property type="match status" value="1"/>
</dbReference>
<accession>A0A1L9T2R7</accession>
<keyword evidence="2 6" id="KW-0732">Signal</keyword>
<evidence type="ECO:0000256" key="1">
    <source>
        <dbReference type="ARBA" id="ARBA00022670"/>
    </source>
</evidence>
<dbReference type="InterPro" id="IPR036852">
    <property type="entry name" value="Peptidase_S8/S53_dom_sf"/>
</dbReference>
<evidence type="ECO:0000256" key="5">
    <source>
        <dbReference type="ARBA" id="ARBA00023145"/>
    </source>
</evidence>
<dbReference type="InterPro" id="IPR002884">
    <property type="entry name" value="P_dom"/>
</dbReference>
<evidence type="ECO:0000313" key="8">
    <source>
        <dbReference type="EMBL" id="OJJ53685.1"/>
    </source>
</evidence>
<keyword evidence="9" id="KW-1185">Reference proteome</keyword>
<evidence type="ECO:0000256" key="4">
    <source>
        <dbReference type="ARBA" id="ARBA00022825"/>
    </source>
</evidence>
<dbReference type="EMBL" id="KV878596">
    <property type="protein sequence ID" value="OJJ53685.1"/>
    <property type="molecule type" value="Genomic_DNA"/>
</dbReference>
<dbReference type="VEuPathDB" id="FungiDB:ASPSYDRAFT_35930"/>
<proteinExistence type="predicted"/>
<keyword evidence="5" id="KW-0865">Zymogen</keyword>
<dbReference type="PANTHER" id="PTHR42884:SF14">
    <property type="entry name" value="NEUROENDOCRINE CONVERTASE 1"/>
    <property type="match status" value="1"/>
</dbReference>
<dbReference type="SUPFAM" id="SSF52743">
    <property type="entry name" value="Subtilisin-like"/>
    <property type="match status" value="1"/>
</dbReference>
<dbReference type="InterPro" id="IPR008979">
    <property type="entry name" value="Galactose-bd-like_sf"/>
</dbReference>
<dbReference type="Proteomes" id="UP000184356">
    <property type="component" value="Unassembled WGS sequence"/>
</dbReference>
<dbReference type="PROSITE" id="PS51829">
    <property type="entry name" value="P_HOMO_B"/>
    <property type="match status" value="1"/>
</dbReference>
<evidence type="ECO:0000256" key="3">
    <source>
        <dbReference type="ARBA" id="ARBA00022801"/>
    </source>
</evidence>
<evidence type="ECO:0000313" key="9">
    <source>
        <dbReference type="Proteomes" id="UP000184356"/>
    </source>
</evidence>
<dbReference type="RefSeq" id="XP_040697491.1">
    <property type="nucleotide sequence ID" value="XM_040845378.1"/>
</dbReference>
<dbReference type="GO" id="GO:0000139">
    <property type="term" value="C:Golgi membrane"/>
    <property type="evidence" value="ECO:0007669"/>
    <property type="project" value="TreeGrafter"/>
</dbReference>
<feature type="chain" id="PRO_5012657064" description="P/Homo B domain-containing protein" evidence="6">
    <location>
        <begin position="21"/>
        <end position="481"/>
    </location>
</feature>
<keyword evidence="1" id="KW-0645">Protease</keyword>
<feature type="signal peptide" evidence="6">
    <location>
        <begin position="1"/>
        <end position="20"/>
    </location>
</feature>
<reference evidence="9" key="1">
    <citation type="journal article" date="2017" name="Genome Biol.">
        <title>Comparative genomics reveals high biological diversity and specific adaptations in the industrially and medically important fungal genus Aspergillus.</title>
        <authorList>
            <person name="de Vries R.P."/>
            <person name="Riley R."/>
            <person name="Wiebenga A."/>
            <person name="Aguilar-Osorio G."/>
            <person name="Amillis S."/>
            <person name="Uchima C.A."/>
            <person name="Anderluh G."/>
            <person name="Asadollahi M."/>
            <person name="Askin M."/>
            <person name="Barry K."/>
            <person name="Battaglia E."/>
            <person name="Bayram O."/>
            <person name="Benocci T."/>
            <person name="Braus-Stromeyer S.A."/>
            <person name="Caldana C."/>
            <person name="Canovas D."/>
            <person name="Cerqueira G.C."/>
            <person name="Chen F."/>
            <person name="Chen W."/>
            <person name="Choi C."/>
            <person name="Clum A."/>
            <person name="Dos Santos R.A."/>
            <person name="Damasio A.R."/>
            <person name="Diallinas G."/>
            <person name="Emri T."/>
            <person name="Fekete E."/>
            <person name="Flipphi M."/>
            <person name="Freyberg S."/>
            <person name="Gallo A."/>
            <person name="Gournas C."/>
            <person name="Habgood R."/>
            <person name="Hainaut M."/>
            <person name="Harispe M.L."/>
            <person name="Henrissat B."/>
            <person name="Hilden K.S."/>
            <person name="Hope R."/>
            <person name="Hossain A."/>
            <person name="Karabika E."/>
            <person name="Karaffa L."/>
            <person name="Karanyi Z."/>
            <person name="Krasevec N."/>
            <person name="Kuo A."/>
            <person name="Kusch H."/>
            <person name="LaButti K."/>
            <person name="Lagendijk E.L."/>
            <person name="Lapidus A."/>
            <person name="Levasseur A."/>
            <person name="Lindquist E."/>
            <person name="Lipzen A."/>
            <person name="Logrieco A.F."/>
            <person name="MacCabe A."/>
            <person name="Maekelae M.R."/>
            <person name="Malavazi I."/>
            <person name="Melin P."/>
            <person name="Meyer V."/>
            <person name="Mielnichuk N."/>
            <person name="Miskei M."/>
            <person name="Molnar A.P."/>
            <person name="Mule G."/>
            <person name="Ngan C.Y."/>
            <person name="Orejas M."/>
            <person name="Orosz E."/>
            <person name="Ouedraogo J.P."/>
            <person name="Overkamp K.M."/>
            <person name="Park H.-S."/>
            <person name="Perrone G."/>
            <person name="Piumi F."/>
            <person name="Punt P.J."/>
            <person name="Ram A.F."/>
            <person name="Ramon A."/>
            <person name="Rauscher S."/>
            <person name="Record E."/>
            <person name="Riano-Pachon D.M."/>
            <person name="Robert V."/>
            <person name="Roehrig J."/>
            <person name="Ruller R."/>
            <person name="Salamov A."/>
            <person name="Salih N.S."/>
            <person name="Samson R.A."/>
            <person name="Sandor E."/>
            <person name="Sanguinetti M."/>
            <person name="Schuetze T."/>
            <person name="Sepcic K."/>
            <person name="Shelest E."/>
            <person name="Sherlock G."/>
            <person name="Sophianopoulou V."/>
            <person name="Squina F.M."/>
            <person name="Sun H."/>
            <person name="Susca A."/>
            <person name="Todd R.B."/>
            <person name="Tsang A."/>
            <person name="Unkles S.E."/>
            <person name="van de Wiele N."/>
            <person name="van Rossen-Uffink D."/>
            <person name="Oliveira J.V."/>
            <person name="Vesth T.C."/>
            <person name="Visser J."/>
            <person name="Yu J.-H."/>
            <person name="Zhou M."/>
            <person name="Andersen M.R."/>
            <person name="Archer D.B."/>
            <person name="Baker S.E."/>
            <person name="Benoit I."/>
            <person name="Brakhage A.A."/>
            <person name="Braus G.H."/>
            <person name="Fischer R."/>
            <person name="Frisvad J.C."/>
            <person name="Goldman G.H."/>
            <person name="Houbraken J."/>
            <person name="Oakley B."/>
            <person name="Pocsi I."/>
            <person name="Scazzocchio C."/>
            <person name="Seiboth B."/>
            <person name="vanKuyk P.A."/>
            <person name="Wortman J."/>
            <person name="Dyer P.S."/>
            <person name="Grigoriev I.V."/>
        </authorList>
    </citation>
    <scope>NUCLEOTIDE SEQUENCE [LARGE SCALE GENOMIC DNA]</scope>
    <source>
        <strain evidence="9">CBS 593.65</strain>
    </source>
</reference>
<keyword evidence="4" id="KW-0720">Serine protease</keyword>
<dbReference type="GeneID" id="63761451"/>
<keyword evidence="3" id="KW-0378">Hydrolase</keyword>
<evidence type="ECO:0000256" key="6">
    <source>
        <dbReference type="SAM" id="SignalP"/>
    </source>
</evidence>
<protein>
    <recommendedName>
        <fullName evidence="7">P/Homo B domain-containing protein</fullName>
    </recommendedName>
</protein>
<name>A0A1L9T2R7_9EURO</name>
<dbReference type="PANTHER" id="PTHR42884">
    <property type="entry name" value="PROPROTEIN CONVERTASE SUBTILISIN/KEXIN-RELATED"/>
    <property type="match status" value="1"/>
</dbReference>
<dbReference type="FunFam" id="2.60.120.260:FF:000026">
    <property type="entry name" value="proprotein convertase subtilisin/kexin type 7"/>
    <property type="match status" value="1"/>
</dbReference>
<organism evidence="8 9">
    <name type="scientific">Aspergillus sydowii CBS 593.65</name>
    <dbReference type="NCBI Taxonomy" id="1036612"/>
    <lineage>
        <taxon>Eukaryota</taxon>
        <taxon>Fungi</taxon>
        <taxon>Dikarya</taxon>
        <taxon>Ascomycota</taxon>
        <taxon>Pezizomycotina</taxon>
        <taxon>Eurotiomycetes</taxon>
        <taxon>Eurotiomycetidae</taxon>
        <taxon>Eurotiales</taxon>
        <taxon>Aspergillaceae</taxon>
        <taxon>Aspergillus</taxon>
        <taxon>Aspergillus subgen. Nidulantes</taxon>
    </lineage>
</organism>
<evidence type="ECO:0000259" key="7">
    <source>
        <dbReference type="PROSITE" id="PS51829"/>
    </source>
</evidence>
<dbReference type="GO" id="GO:0004252">
    <property type="term" value="F:serine-type endopeptidase activity"/>
    <property type="evidence" value="ECO:0007669"/>
    <property type="project" value="InterPro"/>
</dbReference>
<evidence type="ECO:0000256" key="2">
    <source>
        <dbReference type="ARBA" id="ARBA00022729"/>
    </source>
</evidence>
<gene>
    <name evidence="8" type="ORF">ASPSYDRAFT_35930</name>
</gene>
<feature type="domain" description="P/Homo B" evidence="7">
    <location>
        <begin position="238"/>
        <end position="376"/>
    </location>
</feature>
<sequence>MRLFLVLAVYLVTRADSAHAILRRRSHETHDYFALQLRPQAFPEEAALNLGLRHEGSIGELPNHHAFSVPKDSNTADILRCCLSRERRTMVLKHPSGHQTGPCGQPTEKDYSALYIRQDKRPRTARFGGITGPIRGCFTPGHPRPILPRAMASIQHGPAWGRPKCYGVCGTSAAGVIALALSVRPDLTWRDVQYLLVETAAQYILPMAVGIQRADGCSAMTGDIASLTHMPLFQGSQLGIGQTASMASFTMARGGPGNAEGHQGQSSYYEVSLEMLRMANLEQLEHVTVTINVNHTRRGDLSVELVSPSGVVSYLSTPRMPDMHKTGYQDWEFMSVAHWGETGVGTWRVIVKDTNVNGHTGAFINWRLNLWGEAVDGPNQPLHPSPGDPMVYITEVAVISTTSSPLPTPAVIHSPSDWGSATRPWRQPDMGVSGTLLALLTLCSALAKYAELRYGNFQRRLYIQSVQDGYRTPSNRCVHVQ</sequence>
<dbReference type="GO" id="GO:0016485">
    <property type="term" value="P:protein processing"/>
    <property type="evidence" value="ECO:0007669"/>
    <property type="project" value="TreeGrafter"/>
</dbReference>
<dbReference type="Gene3D" id="2.60.120.260">
    <property type="entry name" value="Galactose-binding domain-like"/>
    <property type="match status" value="1"/>
</dbReference>